<dbReference type="GO" id="GO:0000976">
    <property type="term" value="F:transcription cis-regulatory region binding"/>
    <property type="evidence" value="ECO:0007669"/>
    <property type="project" value="TreeGrafter"/>
</dbReference>
<dbReference type="SUPFAM" id="SSF46785">
    <property type="entry name" value="Winged helix' DNA-binding domain"/>
    <property type="match status" value="1"/>
</dbReference>
<dbReference type="InterPro" id="IPR005119">
    <property type="entry name" value="LysR_subst-bd"/>
</dbReference>
<evidence type="ECO:0000256" key="3">
    <source>
        <dbReference type="ARBA" id="ARBA00023125"/>
    </source>
</evidence>
<reference evidence="7" key="1">
    <citation type="submission" date="2016-10" db="EMBL/GenBank/DDBJ databases">
        <authorList>
            <person name="Varghese N."/>
            <person name="Submissions S."/>
        </authorList>
    </citation>
    <scope>NUCLEOTIDE SEQUENCE [LARGE SCALE GENOMIC DNA]</scope>
    <source>
        <strain evidence="7">DSM 4002</strain>
    </source>
</reference>
<dbReference type="Pfam" id="PF00126">
    <property type="entry name" value="HTH_1"/>
    <property type="match status" value="1"/>
</dbReference>
<accession>A0A1I4XL08</accession>
<dbReference type="PROSITE" id="PS50931">
    <property type="entry name" value="HTH_LYSR"/>
    <property type="match status" value="1"/>
</dbReference>
<dbReference type="Gene3D" id="1.10.10.10">
    <property type="entry name" value="Winged helix-like DNA-binding domain superfamily/Winged helix DNA-binding domain"/>
    <property type="match status" value="1"/>
</dbReference>
<dbReference type="InterPro" id="IPR036390">
    <property type="entry name" value="WH_DNA-bd_sf"/>
</dbReference>
<evidence type="ECO:0000259" key="5">
    <source>
        <dbReference type="PROSITE" id="PS50931"/>
    </source>
</evidence>
<keyword evidence="7" id="KW-1185">Reference proteome</keyword>
<dbReference type="PANTHER" id="PTHR30126">
    <property type="entry name" value="HTH-TYPE TRANSCRIPTIONAL REGULATOR"/>
    <property type="match status" value="1"/>
</dbReference>
<dbReference type="STRING" id="29536.FLB_04220"/>
<dbReference type="RefSeq" id="WP_024982376.1">
    <property type="nucleotide sequence ID" value="NZ_CBCRUM010000006.1"/>
</dbReference>
<evidence type="ECO:0000256" key="2">
    <source>
        <dbReference type="ARBA" id="ARBA00023015"/>
    </source>
</evidence>
<keyword evidence="2" id="KW-0805">Transcription regulation</keyword>
<feature type="domain" description="HTH lysR-type" evidence="5">
    <location>
        <begin position="1"/>
        <end position="60"/>
    </location>
</feature>
<dbReference type="AlphaFoldDB" id="A0A1I4XL08"/>
<evidence type="ECO:0000256" key="4">
    <source>
        <dbReference type="ARBA" id="ARBA00023163"/>
    </source>
</evidence>
<evidence type="ECO:0000313" key="7">
    <source>
        <dbReference type="Proteomes" id="UP000182961"/>
    </source>
</evidence>
<dbReference type="InterPro" id="IPR036388">
    <property type="entry name" value="WH-like_DNA-bd_sf"/>
</dbReference>
<proteinExistence type="inferred from homology"/>
<keyword evidence="3 6" id="KW-0238">DNA-binding</keyword>
<dbReference type="Gene3D" id="3.40.190.290">
    <property type="match status" value="1"/>
</dbReference>
<evidence type="ECO:0000313" key="6">
    <source>
        <dbReference type="EMBL" id="SFN25950.1"/>
    </source>
</evidence>
<dbReference type="InterPro" id="IPR000847">
    <property type="entry name" value="LysR_HTH_N"/>
</dbReference>
<evidence type="ECO:0000256" key="1">
    <source>
        <dbReference type="ARBA" id="ARBA00009437"/>
    </source>
</evidence>
<sequence length="307" mass="34915">MNYTLHQLQVFLKIAQCLSITKAAEELHLTQPAVSIQLKNFQAQFDIPLTEIIGRKLYVTEFGKEIAMAAEKIANEIHAINYKSQAFQGKLSGRLKISIVSTGKYIMPNFLADFLHLHPDVELVLDVTNKSKVIKSLEKNEVDFSLVSILPETLQINRIELMPNRLFLVSNSITAFPEKSYDKKILENIPLIQRENGSGTRQALEQFMLSNRLKMRKKMELTSNEAVKQAVIAGLGCAIMPSIGIKNEISNGSLHIIPIEGLPIESTWNLIWQKNKNFSPVAQAYLTYLEQFKTEIIKNKFNWVHNY</sequence>
<name>A0A1I4XL08_9FLAO</name>
<gene>
    <name evidence="6" type="ORF">SAMN05444143_10918</name>
</gene>
<dbReference type="GO" id="GO:0003700">
    <property type="term" value="F:DNA-binding transcription factor activity"/>
    <property type="evidence" value="ECO:0007669"/>
    <property type="project" value="InterPro"/>
</dbReference>
<protein>
    <submittedName>
        <fullName evidence="6">DNA-binding transcriptional regulator, LysR family</fullName>
    </submittedName>
</protein>
<dbReference type="eggNOG" id="COG0583">
    <property type="taxonomic scope" value="Bacteria"/>
</dbReference>
<dbReference type="Pfam" id="PF03466">
    <property type="entry name" value="LysR_substrate"/>
    <property type="match status" value="1"/>
</dbReference>
<dbReference type="Proteomes" id="UP000182961">
    <property type="component" value="Unassembled WGS sequence"/>
</dbReference>
<dbReference type="SUPFAM" id="SSF53850">
    <property type="entry name" value="Periplasmic binding protein-like II"/>
    <property type="match status" value="1"/>
</dbReference>
<organism evidence="6 7">
    <name type="scientific">Flavobacterium succinicans</name>
    <dbReference type="NCBI Taxonomy" id="29536"/>
    <lineage>
        <taxon>Bacteria</taxon>
        <taxon>Pseudomonadati</taxon>
        <taxon>Bacteroidota</taxon>
        <taxon>Flavobacteriia</taxon>
        <taxon>Flavobacteriales</taxon>
        <taxon>Flavobacteriaceae</taxon>
        <taxon>Flavobacterium</taxon>
    </lineage>
</organism>
<dbReference type="PANTHER" id="PTHR30126:SF5">
    <property type="entry name" value="HTH-TYPE TRANSCRIPTIONAL ACTIVATOR CMPR"/>
    <property type="match status" value="1"/>
</dbReference>
<dbReference type="EMBL" id="FOUT01000009">
    <property type="protein sequence ID" value="SFN25950.1"/>
    <property type="molecule type" value="Genomic_DNA"/>
</dbReference>
<keyword evidence="4" id="KW-0804">Transcription</keyword>
<comment type="similarity">
    <text evidence="1">Belongs to the LysR transcriptional regulatory family.</text>
</comment>